<comment type="subcellular location">
    <subcellularLocation>
        <location evidence="1">Endoplasmic reticulum membrane</location>
    </subcellularLocation>
</comment>
<evidence type="ECO:0000313" key="13">
    <source>
        <dbReference type="Proteomes" id="UP000748531"/>
    </source>
</evidence>
<feature type="transmembrane region" description="Helical" evidence="10">
    <location>
        <begin position="357"/>
        <end position="376"/>
    </location>
</feature>
<accession>A0A8J4T743</accession>
<keyword evidence="3 10" id="KW-0812">Transmembrane</keyword>
<feature type="compositionally biased region" description="Basic and acidic residues" evidence="9">
    <location>
        <begin position="268"/>
        <end position="277"/>
    </location>
</feature>
<feature type="compositionally biased region" description="Polar residues" evidence="9">
    <location>
        <begin position="278"/>
        <end position="287"/>
    </location>
</feature>
<evidence type="ECO:0000256" key="10">
    <source>
        <dbReference type="SAM" id="Phobius"/>
    </source>
</evidence>
<evidence type="ECO:0000256" key="9">
    <source>
        <dbReference type="SAM" id="MobiDB-lite"/>
    </source>
</evidence>
<dbReference type="GO" id="GO:0005789">
    <property type="term" value="C:endoplasmic reticulum membrane"/>
    <property type="evidence" value="ECO:0007669"/>
    <property type="project" value="UniProtKB-SubCell"/>
</dbReference>
<evidence type="ECO:0000256" key="8">
    <source>
        <dbReference type="ARBA" id="ARBA00023136"/>
    </source>
</evidence>
<dbReference type="OrthoDB" id="26740at2759"/>
<proteinExistence type="predicted"/>
<keyword evidence="6" id="KW-0445">Lipid transport</keyword>
<keyword evidence="8 10" id="KW-0472">Membrane</keyword>
<feature type="compositionally biased region" description="Polar residues" evidence="9">
    <location>
        <begin position="230"/>
        <end position="245"/>
    </location>
</feature>
<evidence type="ECO:0000256" key="3">
    <source>
        <dbReference type="ARBA" id="ARBA00022692"/>
    </source>
</evidence>
<feature type="compositionally biased region" description="Polar residues" evidence="9">
    <location>
        <begin position="63"/>
        <end position="84"/>
    </location>
</feature>
<evidence type="ECO:0000256" key="5">
    <source>
        <dbReference type="ARBA" id="ARBA00022989"/>
    </source>
</evidence>
<dbReference type="InterPro" id="IPR031468">
    <property type="entry name" value="SMP_LBD"/>
</dbReference>
<feature type="region of interest" description="Disordered" evidence="9">
    <location>
        <begin position="228"/>
        <end position="342"/>
    </location>
</feature>
<reference evidence="12" key="1">
    <citation type="submission" date="2019-05" db="EMBL/GenBank/DDBJ databases">
        <title>Annotation for the trematode Paragonimus heterotremus.</title>
        <authorList>
            <person name="Choi Y.-J."/>
        </authorList>
    </citation>
    <scope>NUCLEOTIDE SEQUENCE</scope>
    <source>
        <strain evidence="12">LC</strain>
    </source>
</reference>
<feature type="region of interest" description="Disordered" evidence="9">
    <location>
        <begin position="954"/>
        <end position="999"/>
    </location>
</feature>
<feature type="region of interest" description="Disordered" evidence="9">
    <location>
        <begin position="192"/>
        <end position="213"/>
    </location>
</feature>
<keyword evidence="4" id="KW-0256">Endoplasmic reticulum</keyword>
<evidence type="ECO:0000259" key="11">
    <source>
        <dbReference type="PROSITE" id="PS51847"/>
    </source>
</evidence>
<evidence type="ECO:0000313" key="12">
    <source>
        <dbReference type="EMBL" id="KAF5395232.1"/>
    </source>
</evidence>
<dbReference type="EMBL" id="LUCH01017208">
    <property type="protein sequence ID" value="KAF5395232.1"/>
    <property type="molecule type" value="Genomic_DNA"/>
</dbReference>
<dbReference type="AlphaFoldDB" id="A0A8J4T743"/>
<feature type="region of interest" description="Disordered" evidence="9">
    <location>
        <begin position="56"/>
        <end position="84"/>
    </location>
</feature>
<dbReference type="PANTHER" id="PTHR13466">
    <property type="entry name" value="TEX2 PROTEIN-RELATED"/>
    <property type="match status" value="1"/>
</dbReference>
<evidence type="ECO:0000256" key="4">
    <source>
        <dbReference type="ARBA" id="ARBA00022824"/>
    </source>
</evidence>
<keyword evidence="5 10" id="KW-1133">Transmembrane helix</keyword>
<organism evidence="12 13">
    <name type="scientific">Paragonimus heterotremus</name>
    <dbReference type="NCBI Taxonomy" id="100268"/>
    <lineage>
        <taxon>Eukaryota</taxon>
        <taxon>Metazoa</taxon>
        <taxon>Spiralia</taxon>
        <taxon>Lophotrochozoa</taxon>
        <taxon>Platyhelminthes</taxon>
        <taxon>Trematoda</taxon>
        <taxon>Digenea</taxon>
        <taxon>Plagiorchiida</taxon>
        <taxon>Troglotremata</taxon>
        <taxon>Troglotrematidae</taxon>
        <taxon>Paragonimus</taxon>
    </lineage>
</organism>
<protein>
    <recommendedName>
        <fullName evidence="11">SMP-LTD domain-containing protein</fullName>
    </recommendedName>
</protein>
<dbReference type="PANTHER" id="PTHR13466:SF0">
    <property type="entry name" value="SMP-LTD DOMAIN-CONTAINING PROTEIN"/>
    <property type="match status" value="1"/>
</dbReference>
<dbReference type="CDD" id="cd21675">
    <property type="entry name" value="SMP_TEX2"/>
    <property type="match status" value="1"/>
</dbReference>
<feature type="compositionally biased region" description="Polar residues" evidence="9">
    <location>
        <begin position="979"/>
        <end position="990"/>
    </location>
</feature>
<dbReference type="GO" id="GO:0008289">
    <property type="term" value="F:lipid binding"/>
    <property type="evidence" value="ECO:0007669"/>
    <property type="project" value="UniProtKB-KW"/>
</dbReference>
<comment type="caution">
    <text evidence="12">The sequence shown here is derived from an EMBL/GenBank/DDBJ whole genome shotgun (WGS) entry which is preliminary data.</text>
</comment>
<evidence type="ECO:0000256" key="1">
    <source>
        <dbReference type="ARBA" id="ARBA00004586"/>
    </source>
</evidence>
<dbReference type="Proteomes" id="UP000748531">
    <property type="component" value="Unassembled WGS sequence"/>
</dbReference>
<name>A0A8J4T743_9TREM</name>
<dbReference type="PROSITE" id="PS51847">
    <property type="entry name" value="SMP"/>
    <property type="match status" value="1"/>
</dbReference>
<feature type="compositionally biased region" description="Polar residues" evidence="9">
    <location>
        <begin position="310"/>
        <end position="336"/>
    </location>
</feature>
<gene>
    <name evidence="12" type="ORF">PHET_04320</name>
</gene>
<keyword evidence="13" id="KW-1185">Reference proteome</keyword>
<evidence type="ECO:0000256" key="2">
    <source>
        <dbReference type="ARBA" id="ARBA00022448"/>
    </source>
</evidence>
<keyword evidence="2" id="KW-0813">Transport</keyword>
<dbReference type="GO" id="GO:0006869">
    <property type="term" value="P:lipid transport"/>
    <property type="evidence" value="ECO:0007669"/>
    <property type="project" value="UniProtKB-KW"/>
</dbReference>
<feature type="domain" description="SMP-LTD" evidence="11">
    <location>
        <begin position="811"/>
        <end position="1144"/>
    </location>
</feature>
<evidence type="ECO:0000256" key="7">
    <source>
        <dbReference type="ARBA" id="ARBA00023121"/>
    </source>
</evidence>
<feature type="transmembrane region" description="Helical" evidence="10">
    <location>
        <begin position="383"/>
        <end position="401"/>
    </location>
</feature>
<sequence>MDKVPSTNSRKTVKLPGFKSRSNMPVGSISFFPKQDEDISGLDEAVSNFRVSTKTSPMKIPVNSGSTSDTKTGRISVSPPDSNILRTSTSPKIIDDFELAVEATAIADDLTDPVELENKPLVLDYSDDSETADSVNVSELETTTVNSVDVRSETVDPNLSHAIDSISAPVYKLSPSMSASNVLESILETNMGGSPGRPQAPIRPPPFQPRGSTAPVDAAEIHALLDSFSPPLQNNGTRGWETPTSLIPEPVSLPDRYEPSSQPVAPVEEERLNDRNEPTASVVSGDSVQRDTHPTLRNVSRKQPDDLAVQGSSEETPSFTGRPSKSSTHSAPTVEQSMDKRARLRDSNVSSSSWSNLWRFCLSALVVLLLACIYYFTEFYWGVLFGVSGTLLCVWIRSLLWPPQSVFAHPRCHISSLPLGQLCCSLHCQSPTNTTGSSSDIWWPVYAPAIPPLQSTSVPQLRDLQSLTIPHMQDEDPISSTSTGPLGPGLGFKLDKNDRPVYKGWMNEVKDYDAETHHVSQTHSVFVTLDGTQLRLQRPRRNIQRRSMWNEELPSISAARFQHQRIYDLVHARVTLLPAGLICKRLWSKKYPIAIILPIQQNKQVVDTAVRKPSLAVSTSVPNMMGHQPALLRSSPVRLGLNSAVGPSGTHDHSRSSTPAESVVDDFTVISHSDVNSDTLFLFGRTCREKEAWYRRLRAASLGVPLLWTPQLAVHLFLAGSGSTGGTAVLDNRSDEETRSGLDFATDSSVDLLGCPSDKASTSTAVTQFGIPGSREPLYVTYIRYMAKFMPASWLLRSTQALRLNVNHISCEPNLIWLNALLGRLFWDFLREAYWLERVRDKIQAKLKKIHLPPFISDLIVVGIELGSELPVIRRIGHPFLDAQGLWIELDVAYAGGFSVALETNVNLLRYKQKYRLEREAANLADDISGGGSPPSVPIIGEPNLTQRSSRLGAYVSDEEDSADSTTDSDTPMEPRPSGMNSVRRSTGSIRPSGLGGLPSVISKVPEEERAGIADGPLVLQSALPSRKRLIRIVDRITRSTYFQKAVDNKLVRSGMELLSNTPIVLEAEIQALGGTLLINIPPPQTDRIWFGFRPNPQLRLKVRPRVGEKAVTMSRILEWIENRVTLEFQRLVVLPNMADVYMPLLLSDVTSGGSN</sequence>
<evidence type="ECO:0000256" key="6">
    <source>
        <dbReference type="ARBA" id="ARBA00023055"/>
    </source>
</evidence>
<keyword evidence="7" id="KW-0446">Lipid-binding</keyword>